<dbReference type="Proteomes" id="UP001501231">
    <property type="component" value="Unassembled WGS sequence"/>
</dbReference>
<dbReference type="Pfam" id="PF04909">
    <property type="entry name" value="Amidohydro_2"/>
    <property type="match status" value="1"/>
</dbReference>
<evidence type="ECO:0000313" key="4">
    <source>
        <dbReference type="Proteomes" id="UP001501231"/>
    </source>
</evidence>
<organism evidence="3 4">
    <name type="scientific">Actinomadura vinacea</name>
    <dbReference type="NCBI Taxonomy" id="115336"/>
    <lineage>
        <taxon>Bacteria</taxon>
        <taxon>Bacillati</taxon>
        <taxon>Actinomycetota</taxon>
        <taxon>Actinomycetes</taxon>
        <taxon>Streptosporangiales</taxon>
        <taxon>Thermomonosporaceae</taxon>
        <taxon>Actinomadura</taxon>
    </lineage>
</organism>
<protein>
    <submittedName>
        <fullName evidence="3">Amidohydrolase family protein</fullName>
    </submittedName>
</protein>
<dbReference type="Gene3D" id="3.20.20.140">
    <property type="entry name" value="Metal-dependent hydrolases"/>
    <property type="match status" value="1"/>
</dbReference>
<evidence type="ECO:0000259" key="2">
    <source>
        <dbReference type="Pfam" id="PF04909"/>
    </source>
</evidence>
<feature type="domain" description="Amidohydrolase-related" evidence="2">
    <location>
        <begin position="12"/>
        <end position="389"/>
    </location>
</feature>
<dbReference type="InterPro" id="IPR032466">
    <property type="entry name" value="Metal_Hydrolase"/>
</dbReference>
<reference evidence="3 4" key="1">
    <citation type="journal article" date="2019" name="Int. J. Syst. Evol. Microbiol.">
        <title>The Global Catalogue of Microorganisms (GCM) 10K type strain sequencing project: providing services to taxonomists for standard genome sequencing and annotation.</title>
        <authorList>
            <consortium name="The Broad Institute Genomics Platform"/>
            <consortium name="The Broad Institute Genome Sequencing Center for Infectious Disease"/>
            <person name="Wu L."/>
            <person name="Ma J."/>
        </authorList>
    </citation>
    <scope>NUCLEOTIDE SEQUENCE [LARGE SCALE GENOMIC DNA]</scope>
    <source>
        <strain evidence="3 4">JCM 3325</strain>
    </source>
</reference>
<evidence type="ECO:0000313" key="3">
    <source>
        <dbReference type="EMBL" id="GAA2454447.1"/>
    </source>
</evidence>
<proteinExistence type="predicted"/>
<dbReference type="InterPro" id="IPR006680">
    <property type="entry name" value="Amidohydro-rel"/>
</dbReference>
<dbReference type="RefSeq" id="WP_344597387.1">
    <property type="nucleotide sequence ID" value="NZ_BAAARW010000039.1"/>
</dbReference>
<keyword evidence="4" id="KW-1185">Reference proteome</keyword>
<name>A0ABN3KAU4_9ACTN</name>
<dbReference type="InterPro" id="IPR032465">
    <property type="entry name" value="ACMSD"/>
</dbReference>
<sequence>MASVISEIEIIDTDTHVVEPPDLWSSRLPAKWGDQIPHVRWDEQRAEEAWFIGGERMAAVGGPAMAGWTEYPPHHPPRWSDIDPIMWDAAARARHMDTYGIKAQVLYPNVALFDAQKLLDLKNAELQLATIRAYNDFQVEWGSAAPGRFVPMASLPFWDLDETLAEMARCAELGHGGIIFTQDPANFGLPGLTDRHWDRMWAAAQEMRLPVNFHIASGDLSIMQGHNPENGERANYASMGVSFFMGNARTIAQLVTGGICHRFPELPFVSVESGVGWIPYALDALDWQWKNCGVALEHPEYDLLPSEYFRRQIYGCFWFEDHGVRYALDRLGPDNILYETDFPHPTSMSPGPATSAVAPNEYLESTFGDLPEETLRKILHDNAARIYRIGQDSRN</sequence>
<gene>
    <name evidence="3" type="ORF">GCM10010191_86710</name>
</gene>
<dbReference type="PANTHER" id="PTHR21240">
    <property type="entry name" value="2-AMINO-3-CARBOXYLMUCONATE-6-SEMIALDEHYDE DECARBOXYLASE"/>
    <property type="match status" value="1"/>
</dbReference>
<dbReference type="SUPFAM" id="SSF51556">
    <property type="entry name" value="Metallo-dependent hydrolases"/>
    <property type="match status" value="1"/>
</dbReference>
<comment type="caution">
    <text evidence="3">The sequence shown here is derived from an EMBL/GenBank/DDBJ whole genome shotgun (WGS) entry which is preliminary data.</text>
</comment>
<dbReference type="EMBL" id="BAAARW010000039">
    <property type="protein sequence ID" value="GAA2454447.1"/>
    <property type="molecule type" value="Genomic_DNA"/>
</dbReference>
<dbReference type="PANTHER" id="PTHR21240:SF28">
    <property type="entry name" value="ISO-OROTATE DECARBOXYLASE (EUROFUNG)"/>
    <property type="match status" value="1"/>
</dbReference>
<accession>A0ABN3KAU4</accession>
<evidence type="ECO:0000256" key="1">
    <source>
        <dbReference type="ARBA" id="ARBA00023239"/>
    </source>
</evidence>
<keyword evidence="1" id="KW-0456">Lyase</keyword>